<dbReference type="GO" id="GO:1903806">
    <property type="term" value="P:L-isoleucine import across plasma membrane"/>
    <property type="evidence" value="ECO:0007669"/>
    <property type="project" value="TreeGrafter"/>
</dbReference>
<dbReference type="Proteomes" id="UP000276223">
    <property type="component" value="Unassembled WGS sequence"/>
</dbReference>
<dbReference type="PANTHER" id="PTHR45772">
    <property type="entry name" value="CONSERVED COMPONENT OF ABC TRANSPORTER FOR NATURAL AMINO ACIDS-RELATED"/>
    <property type="match status" value="1"/>
</dbReference>
<reference evidence="5 6" key="1">
    <citation type="submission" date="2018-11" db="EMBL/GenBank/DDBJ databases">
        <title>Genomic Encyclopedia of Type Strains, Phase IV (KMG-IV): sequencing the most valuable type-strain genomes for metagenomic binning, comparative biology and taxonomic classification.</title>
        <authorList>
            <person name="Goeker M."/>
        </authorList>
    </citation>
    <scope>NUCLEOTIDE SEQUENCE [LARGE SCALE GENOMIC DNA]</scope>
    <source>
        <strain evidence="5 6">DSM 22027</strain>
    </source>
</reference>
<dbReference type="OrthoDB" id="9806149at2"/>
<evidence type="ECO:0000256" key="1">
    <source>
        <dbReference type="ARBA" id="ARBA00022448"/>
    </source>
</evidence>
<dbReference type="GO" id="GO:0005524">
    <property type="term" value="F:ATP binding"/>
    <property type="evidence" value="ECO:0007669"/>
    <property type="project" value="UniProtKB-KW"/>
</dbReference>
<keyword evidence="1" id="KW-0813">Transport</keyword>
<keyword evidence="6" id="KW-1185">Reference proteome</keyword>
<dbReference type="GO" id="GO:0015192">
    <property type="term" value="F:L-phenylalanine transmembrane transporter activity"/>
    <property type="evidence" value="ECO:0007669"/>
    <property type="project" value="TreeGrafter"/>
</dbReference>
<comment type="caution">
    <text evidence="5">The sequence shown here is derived from an EMBL/GenBank/DDBJ whole genome shotgun (WGS) entry which is preliminary data.</text>
</comment>
<dbReference type="Gene3D" id="3.40.50.300">
    <property type="entry name" value="P-loop containing nucleotide triphosphate hydrolases"/>
    <property type="match status" value="1"/>
</dbReference>
<dbReference type="GO" id="GO:0015808">
    <property type="term" value="P:L-alanine transport"/>
    <property type="evidence" value="ECO:0007669"/>
    <property type="project" value="TreeGrafter"/>
</dbReference>
<evidence type="ECO:0000256" key="3">
    <source>
        <dbReference type="ARBA" id="ARBA00022840"/>
    </source>
</evidence>
<dbReference type="RefSeq" id="WP_123290730.1">
    <property type="nucleotide sequence ID" value="NZ_RJVA01000013.1"/>
</dbReference>
<dbReference type="GO" id="GO:0042941">
    <property type="term" value="P:D-alanine transmembrane transport"/>
    <property type="evidence" value="ECO:0007669"/>
    <property type="project" value="TreeGrafter"/>
</dbReference>
<dbReference type="InterPro" id="IPR051120">
    <property type="entry name" value="ABC_AA/LPS_Transport"/>
</dbReference>
<dbReference type="GO" id="GO:1903805">
    <property type="term" value="P:L-valine import across plasma membrane"/>
    <property type="evidence" value="ECO:0007669"/>
    <property type="project" value="TreeGrafter"/>
</dbReference>
<name>A0A3N1UIB3_9BACT</name>
<dbReference type="PANTHER" id="PTHR45772:SF7">
    <property type="entry name" value="AMINO ACID ABC TRANSPORTER ATP-BINDING PROTEIN"/>
    <property type="match status" value="1"/>
</dbReference>
<protein>
    <submittedName>
        <fullName evidence="5">Amino acid/amide ABC transporter ATP-binding protein 1 (HAAT family)</fullName>
    </submittedName>
</protein>
<evidence type="ECO:0000313" key="5">
    <source>
        <dbReference type="EMBL" id="ROQ91004.1"/>
    </source>
</evidence>
<dbReference type="GO" id="GO:0005886">
    <property type="term" value="C:plasma membrane"/>
    <property type="evidence" value="ECO:0007669"/>
    <property type="project" value="TreeGrafter"/>
</dbReference>
<evidence type="ECO:0000313" key="6">
    <source>
        <dbReference type="Proteomes" id="UP000276223"/>
    </source>
</evidence>
<evidence type="ECO:0000259" key="4">
    <source>
        <dbReference type="PROSITE" id="PS50893"/>
    </source>
</evidence>
<dbReference type="EMBL" id="RJVA01000013">
    <property type="protein sequence ID" value="ROQ91004.1"/>
    <property type="molecule type" value="Genomic_DNA"/>
</dbReference>
<evidence type="ECO:0000256" key="2">
    <source>
        <dbReference type="ARBA" id="ARBA00022741"/>
    </source>
</evidence>
<sequence length="249" mass="27174">MKRVLEIHHLVVRFGTRTVLKDVSFAVHEGEIVSLIGPNGAGKTTLFNVISGLVQASSGDVIFMGRPITGWAPHRVCRAGIARTFQIARPFPEMTAEENVLIAMWFGKPSSRPPLAAVNTEEAGAWLQLVGLKEKRHTLGKELTLSEQRRLEVARALATRPSLLLLDEIAAGLSPYAVNQAAQLVLSLRERGMTIVLVDHFLNLTARVSDRLVALDQGEKIVEGSPQDVLHHPEVLSAYLGERETAGEA</sequence>
<feature type="domain" description="ABC transporter" evidence="4">
    <location>
        <begin position="5"/>
        <end position="242"/>
    </location>
</feature>
<dbReference type="Pfam" id="PF00005">
    <property type="entry name" value="ABC_tran"/>
    <property type="match status" value="1"/>
</dbReference>
<dbReference type="PROSITE" id="PS50893">
    <property type="entry name" value="ABC_TRANSPORTER_2"/>
    <property type="match status" value="1"/>
</dbReference>
<dbReference type="SMART" id="SM00382">
    <property type="entry name" value="AAA"/>
    <property type="match status" value="1"/>
</dbReference>
<dbReference type="InterPro" id="IPR032823">
    <property type="entry name" value="BCA_ABC_TP_C"/>
</dbReference>
<dbReference type="CDD" id="cd03219">
    <property type="entry name" value="ABC_Mj1267_LivG_branched"/>
    <property type="match status" value="1"/>
</dbReference>
<gene>
    <name evidence="5" type="ORF">EDC27_2280</name>
</gene>
<dbReference type="Pfam" id="PF12399">
    <property type="entry name" value="BCA_ABC_TP_C"/>
    <property type="match status" value="1"/>
</dbReference>
<dbReference type="AlphaFoldDB" id="A0A3N1UIB3"/>
<dbReference type="GO" id="GO:0005304">
    <property type="term" value="F:L-valine transmembrane transporter activity"/>
    <property type="evidence" value="ECO:0007669"/>
    <property type="project" value="TreeGrafter"/>
</dbReference>
<dbReference type="InterPro" id="IPR003439">
    <property type="entry name" value="ABC_transporter-like_ATP-bd"/>
</dbReference>
<keyword evidence="2" id="KW-0547">Nucleotide-binding</keyword>
<organism evidence="5 6">
    <name type="scientific">Desulfosoma caldarium</name>
    <dbReference type="NCBI Taxonomy" id="610254"/>
    <lineage>
        <taxon>Bacteria</taxon>
        <taxon>Pseudomonadati</taxon>
        <taxon>Thermodesulfobacteriota</taxon>
        <taxon>Syntrophobacteria</taxon>
        <taxon>Syntrophobacterales</taxon>
        <taxon>Syntrophobacteraceae</taxon>
        <taxon>Desulfosoma</taxon>
    </lineage>
</organism>
<dbReference type="GO" id="GO:0016887">
    <property type="term" value="F:ATP hydrolysis activity"/>
    <property type="evidence" value="ECO:0007669"/>
    <property type="project" value="InterPro"/>
</dbReference>
<dbReference type="GO" id="GO:0015188">
    <property type="term" value="F:L-isoleucine transmembrane transporter activity"/>
    <property type="evidence" value="ECO:0007669"/>
    <property type="project" value="TreeGrafter"/>
</dbReference>
<proteinExistence type="predicted"/>
<dbReference type="InterPro" id="IPR027417">
    <property type="entry name" value="P-loop_NTPase"/>
</dbReference>
<keyword evidence="3 5" id="KW-0067">ATP-binding</keyword>
<accession>A0A3N1UIB3</accession>
<dbReference type="InterPro" id="IPR003593">
    <property type="entry name" value="AAA+_ATPase"/>
</dbReference>
<dbReference type="SUPFAM" id="SSF52540">
    <property type="entry name" value="P-loop containing nucleoside triphosphate hydrolases"/>
    <property type="match status" value="1"/>
</dbReference>